<evidence type="ECO:0000256" key="3">
    <source>
        <dbReference type="ARBA" id="ARBA00022561"/>
    </source>
</evidence>
<evidence type="ECO:0000256" key="5">
    <source>
        <dbReference type="SAM" id="MobiDB-lite"/>
    </source>
</evidence>
<dbReference type="GO" id="GO:0039615">
    <property type="term" value="C:T=1 icosahedral viral capsid"/>
    <property type="evidence" value="ECO:0007669"/>
    <property type="project" value="UniProtKB-KW"/>
</dbReference>
<protein>
    <submittedName>
        <fullName evidence="7">Putative VP1</fullName>
    </submittedName>
</protein>
<dbReference type="EMBL" id="MW046423">
    <property type="protein sequence ID" value="QTE03802.1"/>
    <property type="molecule type" value="Genomic_DNA"/>
</dbReference>
<feature type="compositionally biased region" description="Polar residues" evidence="5">
    <location>
        <begin position="640"/>
        <end position="651"/>
    </location>
</feature>
<proteinExistence type="predicted"/>
<dbReference type="Pfam" id="PF08398">
    <property type="entry name" value="Phospholip_A2_4"/>
    <property type="match status" value="1"/>
</dbReference>
<evidence type="ECO:0000256" key="1">
    <source>
        <dbReference type="ARBA" id="ARBA00004328"/>
    </source>
</evidence>
<dbReference type="GO" id="GO:0005198">
    <property type="term" value="F:structural molecule activity"/>
    <property type="evidence" value="ECO:0007669"/>
    <property type="project" value="InterPro"/>
</dbReference>
<dbReference type="InterPro" id="IPR013607">
    <property type="entry name" value="Phospholipase_A2-like"/>
</dbReference>
<feature type="region of interest" description="Disordered" evidence="5">
    <location>
        <begin position="239"/>
        <end position="258"/>
    </location>
</feature>
<keyword evidence="2" id="KW-1140">T=1 icosahedral capsid protein</keyword>
<organism evidence="7">
    <name type="scientific">Phoenicurus auroreus ambidensovirus</name>
    <dbReference type="NCBI Taxonomy" id="2794456"/>
    <lineage>
        <taxon>Viruses</taxon>
        <taxon>Monodnaviria</taxon>
        <taxon>Shotokuvirae</taxon>
        <taxon>Cossaviricota</taxon>
        <taxon>Quintoviricetes</taxon>
        <taxon>Piccovirales</taxon>
        <taxon>Parvoviridae</taxon>
        <taxon>Densovirinae</taxon>
        <taxon>Ambidensovirus</taxon>
    </lineage>
</organism>
<dbReference type="SUPFAM" id="SSF88645">
    <property type="entry name" value="ssDNA viruses"/>
    <property type="match status" value="1"/>
</dbReference>
<name>A0A8A4XDA8_9VIRU</name>
<keyword evidence="4" id="KW-0946">Virion</keyword>
<accession>A0A8A4XDA8</accession>
<keyword evidence="3" id="KW-0167">Capsid protein</keyword>
<evidence type="ECO:0000256" key="4">
    <source>
        <dbReference type="ARBA" id="ARBA00022844"/>
    </source>
</evidence>
<evidence type="ECO:0000256" key="2">
    <source>
        <dbReference type="ARBA" id="ARBA00022431"/>
    </source>
</evidence>
<evidence type="ECO:0000259" key="6">
    <source>
        <dbReference type="Pfam" id="PF08398"/>
    </source>
</evidence>
<dbReference type="Pfam" id="PF02336">
    <property type="entry name" value="Denso_VP4"/>
    <property type="match status" value="1"/>
</dbReference>
<comment type="subcellular location">
    <subcellularLocation>
        <location evidence="1">Virion</location>
    </subcellularLocation>
</comment>
<dbReference type="InterPro" id="IPR003433">
    <property type="entry name" value="Capsid_VP4_densovirus"/>
</dbReference>
<evidence type="ECO:0000313" key="7">
    <source>
        <dbReference type="EMBL" id="QTE03802.1"/>
    </source>
</evidence>
<feature type="region of interest" description="Disordered" evidence="5">
    <location>
        <begin position="627"/>
        <end position="651"/>
    </location>
</feature>
<feature type="region of interest" description="Disordered" evidence="5">
    <location>
        <begin position="1"/>
        <end position="22"/>
    </location>
</feature>
<dbReference type="InterPro" id="IPR016184">
    <property type="entry name" value="Capsid/spike_ssDNA_virus"/>
</dbReference>
<feature type="domain" description="Phospholipase A2-like" evidence="6">
    <location>
        <begin position="4"/>
        <end position="47"/>
    </location>
</feature>
<reference evidence="7" key="1">
    <citation type="submission" date="2020-09" db="EMBL/GenBank/DDBJ databases">
        <title>Parvovirus dark matter in the feces of wild birds.</title>
        <authorList>
            <person name="Dai Z."/>
            <person name="Yang S."/>
            <person name="Zhang W."/>
        </authorList>
    </citation>
    <scope>NUCLEOTIDE SEQUENCE</scope>
    <source>
        <strain evidence="7">Dar170par093</strain>
    </source>
</reference>
<feature type="region of interest" description="Disordered" evidence="5">
    <location>
        <begin position="146"/>
        <end position="183"/>
    </location>
</feature>
<sequence>MLRRHKYFGPGNKLDNGEPVDSDDEVAELHDHLYNAAETREDIHAADEKASQDFASLASAHGWLGYAGIRSKQWLEESLGQTLYPWNMPPKRRRIDTKHQGHSLFGGVQGALSRRYQASGGKSRWGSYAAFQRSEEAKNIYREWRNPPQSSQQAGPSGVPRELQDAGNRPQSNPPPTSDLDDTDWDLELANLFGGDADAVDADFPHLSGDRPPTMAAMEVEPEMGMGAGTGFVDTGTTKGGGSGGARTDPSTHTVSIPRPLKAPPCHLTFKRRHVFFTYGYATIGVVKGSDHYLTTPLCCLPVDLLPFYMSSTEFHMIPNFTDARVTSVRAVVKLLGCRTAFDHGASLSGIATNEYIPLLMTAKDLNKNSQGVCGFYDTVATEPMFPTDISLPSVEKYTNRLWNDDACSVTAVPRHLNSYWCLVRPAGSDSSRFPYGNFDLSSQIDLHLINTMIGSVVHDYTYKPKSGYIKNARRQVINPSLMNRNFIVEKGQHVIQLLETSGEWGEYHVSKAGAIEELTFDTNGVFKWEQTLECYQTWNVHSGTNIQLVQPLIYIGIQATPQLSPALSSKSFQNSSVYFSVETECHVTFNPGSEYITGSPVGHYTTAVFHPKEEKKYRRQASVFGRNSQANGDVDDNNVHCNPSVSGTTSRNEFTVEDIDLNDDSEEWVIPGQKQRN</sequence>